<proteinExistence type="predicted"/>
<keyword evidence="2" id="KW-1185">Reference proteome</keyword>
<evidence type="ECO:0000313" key="1">
    <source>
        <dbReference type="EMBL" id="MBN2910764.1"/>
    </source>
</evidence>
<reference evidence="1" key="1">
    <citation type="journal article" date="2024" name="Int. J. Syst. Evol. Microbiol.">
        <title>Polycladomyces zharkentensis sp. nov., a novel thermophilic cellulose- and starch-degrading member of the Bacillota from a geothermal aquifer in Kazakhstan.</title>
        <authorList>
            <person name="Mashzhan A."/>
            <person name="Kistaubayeva A."/>
            <person name="Javier-Lopez R."/>
            <person name="Bissenova U."/>
            <person name="Bissenbay A."/>
            <person name="Birkeland N.K."/>
        </authorList>
    </citation>
    <scope>NUCLEOTIDE SEQUENCE</scope>
    <source>
        <strain evidence="1">ZKZ2T</strain>
    </source>
</reference>
<dbReference type="RefSeq" id="WP_205496989.1">
    <property type="nucleotide sequence ID" value="NZ_JAFHAP010000016.1"/>
</dbReference>
<protein>
    <submittedName>
        <fullName evidence="1">Uncharacterized protein</fullName>
    </submittedName>
</protein>
<comment type="caution">
    <text evidence="1">The sequence shown here is derived from an EMBL/GenBank/DDBJ whole genome shotgun (WGS) entry which is preliminary data.</text>
</comment>
<dbReference type="NCBIfam" id="NF040910">
    <property type="entry name" value="CD1375_fam"/>
    <property type="match status" value="1"/>
</dbReference>
<dbReference type="Proteomes" id="UP001177120">
    <property type="component" value="Unassembled WGS sequence"/>
</dbReference>
<organism evidence="1 2">
    <name type="scientific">Polycladomyces zharkentensis</name>
    <dbReference type="NCBI Taxonomy" id="2807616"/>
    <lineage>
        <taxon>Bacteria</taxon>
        <taxon>Bacillati</taxon>
        <taxon>Bacillota</taxon>
        <taxon>Bacilli</taxon>
        <taxon>Bacillales</taxon>
        <taxon>Thermoactinomycetaceae</taxon>
        <taxon>Polycladomyces</taxon>
    </lineage>
</organism>
<dbReference type="EMBL" id="JAFHAP010000016">
    <property type="protein sequence ID" value="MBN2910764.1"/>
    <property type="molecule type" value="Genomic_DNA"/>
</dbReference>
<accession>A0ABS2WMM1</accession>
<dbReference type="InterPro" id="IPR047907">
    <property type="entry name" value="CD1375-like"/>
</dbReference>
<evidence type="ECO:0000313" key="2">
    <source>
        <dbReference type="Proteomes" id="UP001177120"/>
    </source>
</evidence>
<name>A0ABS2WMM1_9BACL</name>
<sequence length="46" mass="5146">MHPLAPSYARLILAGLKTMEDVPDVDTLRQDVQTCMNEQQTKSRSG</sequence>
<gene>
    <name evidence="1" type="ORF">JQC72_14785</name>
</gene>